<feature type="compositionally biased region" description="Basic and acidic residues" evidence="1">
    <location>
        <begin position="1"/>
        <end position="19"/>
    </location>
</feature>
<evidence type="ECO:0000313" key="3">
    <source>
        <dbReference type="Proteomes" id="UP001066276"/>
    </source>
</evidence>
<feature type="region of interest" description="Disordered" evidence="1">
    <location>
        <begin position="1"/>
        <end position="34"/>
    </location>
</feature>
<evidence type="ECO:0000256" key="1">
    <source>
        <dbReference type="SAM" id="MobiDB-lite"/>
    </source>
</evidence>
<sequence>MLQREVRRVGEACGEEERQSGTAANASHAGARSDSLDTIADTKTTLQQDIGVVSAGLGLLRAEHRKLAEKMMEVEKVVEDMHPAQ</sequence>
<evidence type="ECO:0000313" key="2">
    <source>
        <dbReference type="EMBL" id="KAJ1141754.1"/>
    </source>
</evidence>
<keyword evidence="3" id="KW-1185">Reference proteome</keyword>
<gene>
    <name evidence="2" type="ORF">NDU88_008082</name>
</gene>
<accession>A0AAV7QRU2</accession>
<dbReference type="EMBL" id="JANPWB010000010">
    <property type="protein sequence ID" value="KAJ1141754.1"/>
    <property type="molecule type" value="Genomic_DNA"/>
</dbReference>
<reference evidence="2" key="1">
    <citation type="journal article" date="2022" name="bioRxiv">
        <title>Sequencing and chromosome-scale assembly of the giantPleurodeles waltlgenome.</title>
        <authorList>
            <person name="Brown T."/>
            <person name="Elewa A."/>
            <person name="Iarovenko S."/>
            <person name="Subramanian E."/>
            <person name="Araus A.J."/>
            <person name="Petzold A."/>
            <person name="Susuki M."/>
            <person name="Suzuki K.-i.T."/>
            <person name="Hayashi T."/>
            <person name="Toyoda A."/>
            <person name="Oliveira C."/>
            <person name="Osipova E."/>
            <person name="Leigh N.D."/>
            <person name="Simon A."/>
            <person name="Yun M.H."/>
        </authorList>
    </citation>
    <scope>NUCLEOTIDE SEQUENCE</scope>
    <source>
        <strain evidence="2">20211129_DDA</strain>
        <tissue evidence="2">Liver</tissue>
    </source>
</reference>
<organism evidence="2 3">
    <name type="scientific">Pleurodeles waltl</name>
    <name type="common">Iberian ribbed newt</name>
    <dbReference type="NCBI Taxonomy" id="8319"/>
    <lineage>
        <taxon>Eukaryota</taxon>
        <taxon>Metazoa</taxon>
        <taxon>Chordata</taxon>
        <taxon>Craniata</taxon>
        <taxon>Vertebrata</taxon>
        <taxon>Euteleostomi</taxon>
        <taxon>Amphibia</taxon>
        <taxon>Batrachia</taxon>
        <taxon>Caudata</taxon>
        <taxon>Salamandroidea</taxon>
        <taxon>Salamandridae</taxon>
        <taxon>Pleurodelinae</taxon>
        <taxon>Pleurodeles</taxon>
    </lineage>
</organism>
<dbReference type="Proteomes" id="UP001066276">
    <property type="component" value="Chromosome 6"/>
</dbReference>
<dbReference type="AlphaFoldDB" id="A0AAV7QRU2"/>
<protein>
    <submittedName>
        <fullName evidence="2">Uncharacterized protein</fullName>
    </submittedName>
</protein>
<name>A0AAV7QRU2_PLEWA</name>
<proteinExistence type="predicted"/>
<comment type="caution">
    <text evidence="2">The sequence shown here is derived from an EMBL/GenBank/DDBJ whole genome shotgun (WGS) entry which is preliminary data.</text>
</comment>